<dbReference type="Gene3D" id="1.25.40.340">
    <property type="match status" value="1"/>
</dbReference>
<dbReference type="PROSITE" id="PS51480">
    <property type="entry name" value="DHAL"/>
    <property type="match status" value="1"/>
</dbReference>
<keyword evidence="5" id="KW-1185">Reference proteome</keyword>
<dbReference type="InterPro" id="IPR050861">
    <property type="entry name" value="Dihydroxyacetone_Kinase"/>
</dbReference>
<keyword evidence="1" id="KW-0808">Transferase</keyword>
<dbReference type="SMART" id="SM01120">
    <property type="entry name" value="Dak2"/>
    <property type="match status" value="1"/>
</dbReference>
<sequence length="177" mass="18097">MLPFFLASYPLNDAAETVNVMGSSISRVMGGTSGIMYTILCKAAYASLKANGQSDVTSNHWAEALEASTTAVSKYGGAIAGFRTLLDALIPASQALQQRLKAGDDTVTAFVLSSEAALAGAESTKLMQAGRSSYVSPEIVASVPDPGAMAAAAWYRAAALAVRNTLESSLPAGSSAP</sequence>
<dbReference type="GO" id="GO:0005829">
    <property type="term" value="C:cytosol"/>
    <property type="evidence" value="ECO:0007669"/>
    <property type="project" value="TreeGrafter"/>
</dbReference>
<dbReference type="GO" id="GO:0004371">
    <property type="term" value="F:glycerone kinase activity"/>
    <property type="evidence" value="ECO:0007669"/>
    <property type="project" value="InterPro"/>
</dbReference>
<dbReference type="Pfam" id="PF02734">
    <property type="entry name" value="Dak2"/>
    <property type="match status" value="1"/>
</dbReference>
<dbReference type="GO" id="GO:0019563">
    <property type="term" value="P:glycerol catabolic process"/>
    <property type="evidence" value="ECO:0007669"/>
    <property type="project" value="TreeGrafter"/>
</dbReference>
<evidence type="ECO:0000256" key="1">
    <source>
        <dbReference type="ARBA" id="ARBA00022679"/>
    </source>
</evidence>
<reference evidence="4 5" key="1">
    <citation type="submission" date="2024-04" db="EMBL/GenBank/DDBJ databases">
        <authorList>
            <person name="Fracassetti M."/>
        </authorList>
    </citation>
    <scope>NUCLEOTIDE SEQUENCE [LARGE SCALE GENOMIC DNA]</scope>
</reference>
<dbReference type="FunFam" id="1.25.40.340:FF:000002">
    <property type="entry name" value="Dihydroxyacetone kinase, L subunit"/>
    <property type="match status" value="1"/>
</dbReference>
<dbReference type="SUPFAM" id="SSF101473">
    <property type="entry name" value="DhaL-like"/>
    <property type="match status" value="1"/>
</dbReference>
<proteinExistence type="predicted"/>
<feature type="domain" description="DhaL" evidence="3">
    <location>
        <begin position="1"/>
        <end position="160"/>
    </location>
</feature>
<protein>
    <recommendedName>
        <fullName evidence="3">DhaL domain-containing protein</fullName>
    </recommendedName>
</protein>
<dbReference type="EMBL" id="OZ034819">
    <property type="protein sequence ID" value="CAL1395291.1"/>
    <property type="molecule type" value="Genomic_DNA"/>
</dbReference>
<dbReference type="AlphaFoldDB" id="A0AAV2FAI7"/>
<gene>
    <name evidence="4" type="ORF">LTRI10_LOCUS35734</name>
</gene>
<accession>A0AAV2FAI7</accession>
<dbReference type="PANTHER" id="PTHR28629">
    <property type="entry name" value="TRIOKINASE/FMN CYCLASE"/>
    <property type="match status" value="1"/>
</dbReference>
<evidence type="ECO:0000259" key="3">
    <source>
        <dbReference type="PROSITE" id="PS51480"/>
    </source>
</evidence>
<dbReference type="PANTHER" id="PTHR28629:SF4">
    <property type="entry name" value="TRIOKINASE_FMN CYCLASE"/>
    <property type="match status" value="1"/>
</dbReference>
<name>A0AAV2FAI7_9ROSI</name>
<dbReference type="Proteomes" id="UP001497516">
    <property type="component" value="Chromosome 6"/>
</dbReference>
<dbReference type="InterPro" id="IPR036117">
    <property type="entry name" value="DhaL_dom_sf"/>
</dbReference>
<evidence type="ECO:0000313" key="5">
    <source>
        <dbReference type="Proteomes" id="UP001497516"/>
    </source>
</evidence>
<evidence type="ECO:0000256" key="2">
    <source>
        <dbReference type="ARBA" id="ARBA00022777"/>
    </source>
</evidence>
<evidence type="ECO:0000313" key="4">
    <source>
        <dbReference type="EMBL" id="CAL1395291.1"/>
    </source>
</evidence>
<dbReference type="InterPro" id="IPR004007">
    <property type="entry name" value="DhaL_dom"/>
</dbReference>
<organism evidence="4 5">
    <name type="scientific">Linum trigynum</name>
    <dbReference type="NCBI Taxonomy" id="586398"/>
    <lineage>
        <taxon>Eukaryota</taxon>
        <taxon>Viridiplantae</taxon>
        <taxon>Streptophyta</taxon>
        <taxon>Embryophyta</taxon>
        <taxon>Tracheophyta</taxon>
        <taxon>Spermatophyta</taxon>
        <taxon>Magnoliopsida</taxon>
        <taxon>eudicotyledons</taxon>
        <taxon>Gunneridae</taxon>
        <taxon>Pentapetalae</taxon>
        <taxon>rosids</taxon>
        <taxon>fabids</taxon>
        <taxon>Malpighiales</taxon>
        <taxon>Linaceae</taxon>
        <taxon>Linum</taxon>
    </lineage>
</organism>
<keyword evidence="2" id="KW-0418">Kinase</keyword>